<dbReference type="Proteomes" id="UP000477083">
    <property type="component" value="Unassembled WGS sequence"/>
</dbReference>
<evidence type="ECO:0000256" key="1">
    <source>
        <dbReference type="ARBA" id="ARBA00001946"/>
    </source>
</evidence>
<dbReference type="CDD" id="cd04673">
    <property type="entry name" value="NUDIX_ADPRase"/>
    <property type="match status" value="1"/>
</dbReference>
<evidence type="ECO:0000256" key="2">
    <source>
        <dbReference type="ARBA" id="ARBA00022801"/>
    </source>
</evidence>
<dbReference type="PROSITE" id="PS00893">
    <property type="entry name" value="NUDIX_BOX"/>
    <property type="match status" value="1"/>
</dbReference>
<keyword evidence="2 3" id="KW-0378">Hydrolase</keyword>
<dbReference type="InterPro" id="IPR000086">
    <property type="entry name" value="NUDIX_hydrolase_dom"/>
</dbReference>
<keyword evidence="6" id="KW-1185">Reference proteome</keyword>
<dbReference type="PRINTS" id="PR00502">
    <property type="entry name" value="NUDIXFAMILY"/>
</dbReference>
<dbReference type="RefSeq" id="WP_161346830.1">
    <property type="nucleotide sequence ID" value="NZ_BMGW01000007.1"/>
</dbReference>
<reference evidence="5 6" key="1">
    <citation type="submission" date="2020-01" db="EMBL/GenBank/DDBJ databases">
        <title>Frigidibacter albus SP32T (=CGMCC 1.13995T).</title>
        <authorList>
            <person name="Liao X."/>
        </authorList>
    </citation>
    <scope>NUCLEOTIDE SEQUENCE [LARGE SCALE GENOMIC DNA]</scope>
    <source>
        <strain evidence="5 6">SP32</strain>
    </source>
</reference>
<evidence type="ECO:0000313" key="5">
    <source>
        <dbReference type="EMBL" id="MZQ89840.1"/>
    </source>
</evidence>
<evidence type="ECO:0000256" key="3">
    <source>
        <dbReference type="RuleBase" id="RU003476"/>
    </source>
</evidence>
<proteinExistence type="inferred from homology"/>
<feature type="domain" description="Nudix hydrolase" evidence="4">
    <location>
        <begin position="4"/>
        <end position="136"/>
    </location>
</feature>
<dbReference type="AlphaFoldDB" id="A0A6L8VL14"/>
<dbReference type="GO" id="GO:0016787">
    <property type="term" value="F:hydrolase activity"/>
    <property type="evidence" value="ECO:0007669"/>
    <property type="project" value="UniProtKB-KW"/>
</dbReference>
<dbReference type="PANTHER" id="PTHR43736">
    <property type="entry name" value="ADP-RIBOSE PYROPHOSPHATASE"/>
    <property type="match status" value="1"/>
</dbReference>
<organism evidence="5 6">
    <name type="scientific">Frigidibacter albus</name>
    <dbReference type="NCBI Taxonomy" id="1465486"/>
    <lineage>
        <taxon>Bacteria</taxon>
        <taxon>Pseudomonadati</taxon>
        <taxon>Pseudomonadota</taxon>
        <taxon>Alphaproteobacteria</taxon>
        <taxon>Rhodobacterales</taxon>
        <taxon>Paracoccaceae</taxon>
        <taxon>Frigidibacter</taxon>
    </lineage>
</organism>
<accession>A0A6L8VL14</accession>
<dbReference type="InterPro" id="IPR020084">
    <property type="entry name" value="NUDIX_hydrolase_CS"/>
</dbReference>
<name>A0A6L8VL14_9RHOB</name>
<comment type="cofactor">
    <cofactor evidence="1">
        <name>Mg(2+)</name>
        <dbReference type="ChEBI" id="CHEBI:18420"/>
    </cofactor>
</comment>
<dbReference type="PANTHER" id="PTHR43736:SF1">
    <property type="entry name" value="DIHYDRONEOPTERIN TRIPHOSPHATE DIPHOSPHATASE"/>
    <property type="match status" value="1"/>
</dbReference>
<comment type="caution">
    <text evidence="5">The sequence shown here is derived from an EMBL/GenBank/DDBJ whole genome shotgun (WGS) entry which is preliminary data.</text>
</comment>
<dbReference type="OrthoDB" id="9761969at2"/>
<protein>
    <submittedName>
        <fullName evidence="5">NUDIX domain-containing protein</fullName>
    </submittedName>
</protein>
<dbReference type="Gene3D" id="3.90.79.10">
    <property type="entry name" value="Nucleoside Triphosphate Pyrophosphohydrolase"/>
    <property type="match status" value="1"/>
</dbReference>
<dbReference type="PROSITE" id="PS51462">
    <property type="entry name" value="NUDIX"/>
    <property type="match status" value="1"/>
</dbReference>
<evidence type="ECO:0000259" key="4">
    <source>
        <dbReference type="PROSITE" id="PS51462"/>
    </source>
</evidence>
<dbReference type="Pfam" id="PF00293">
    <property type="entry name" value="NUDIX"/>
    <property type="match status" value="1"/>
</dbReference>
<comment type="similarity">
    <text evidence="3">Belongs to the Nudix hydrolase family.</text>
</comment>
<dbReference type="InterPro" id="IPR020476">
    <property type="entry name" value="Nudix_hydrolase"/>
</dbReference>
<gene>
    <name evidence="5" type="ORF">GS660_12130</name>
</gene>
<dbReference type="SUPFAM" id="SSF55811">
    <property type="entry name" value="Nudix"/>
    <property type="match status" value="1"/>
</dbReference>
<dbReference type="InterPro" id="IPR015797">
    <property type="entry name" value="NUDIX_hydrolase-like_dom_sf"/>
</dbReference>
<sequence length="141" mass="14611">MTAPIRPIAAVIAVVRRGPEVLLVRRINPPDAGLWGFPGGKIDPGESLAEAALRELGEETGVTASAGAVIDALDVLDRDAAGALRHHFILIAVACSWLAGEPVAADDASDAGWFRVAELDPDDPAFSRDVVALARRAAGLA</sequence>
<dbReference type="EMBL" id="WWNR01000007">
    <property type="protein sequence ID" value="MZQ89840.1"/>
    <property type="molecule type" value="Genomic_DNA"/>
</dbReference>
<evidence type="ECO:0000313" key="6">
    <source>
        <dbReference type="Proteomes" id="UP000477083"/>
    </source>
</evidence>